<dbReference type="EMBL" id="JAKMXF010000011">
    <property type="protein sequence ID" value="KAI6661597.1"/>
    <property type="molecule type" value="Genomic_DNA"/>
</dbReference>
<organism evidence="1 2">
    <name type="scientific">Oopsacas minuta</name>
    <dbReference type="NCBI Taxonomy" id="111878"/>
    <lineage>
        <taxon>Eukaryota</taxon>
        <taxon>Metazoa</taxon>
        <taxon>Porifera</taxon>
        <taxon>Hexactinellida</taxon>
        <taxon>Hexasterophora</taxon>
        <taxon>Lyssacinosida</taxon>
        <taxon>Leucopsacidae</taxon>
        <taxon>Oopsacas</taxon>
    </lineage>
</organism>
<name>A0AAV7KJQ0_9METZ</name>
<protein>
    <submittedName>
        <fullName evidence="1">Kelch domain-containing protein 3-like</fullName>
    </submittedName>
</protein>
<dbReference type="Pfam" id="PF24681">
    <property type="entry name" value="Kelch_KLHDC2_KLHL20_DRC7"/>
    <property type="match status" value="1"/>
</dbReference>
<dbReference type="GO" id="GO:0003682">
    <property type="term" value="F:chromatin binding"/>
    <property type="evidence" value="ECO:0007669"/>
    <property type="project" value="InterPro"/>
</dbReference>
<dbReference type="PANTHER" id="PTHR46461:SF1">
    <property type="entry name" value="KELCH DOMAIN-CONTAINING PROTEIN 3"/>
    <property type="match status" value="1"/>
</dbReference>
<dbReference type="PANTHER" id="PTHR46461">
    <property type="entry name" value="KELCH DOMAIN-CONTAINING PROTEIN 3"/>
    <property type="match status" value="1"/>
</dbReference>
<sequence length="455" mass="52240">MFAPLIKHIPALSRMDLRIKDNDQEEINQNYHWLVTKYHNFPCRVNHASLYSPYAQRIFSFGGYCSQHLITDMERANPLVTMDIQSLDPHSNSSDWEYIPHPKSIICNNIFDYNKYPEKYQQCDARTDPRFGHTAVTFKDKIFIIGGFNIQMGGPPHLVLCYDITRNIWFNTHCKGDVPLERDAHACCSEGNIAYLHGGIERSAYSRTMGYSNELFALDMETVTWDKLPTNGCAVNLHLIFHTLTPFGNKIFCFGGEYLDYYFGGTRKYNNTMYCYNKELSLWEELVTIGVAPEGRRSHSAIKYRNGIIIFGGGSKNSFKHFNDLFIFNTETYHWTRLNPWGKRPRARRRAGTCLIGSKLFMFGGASPSEKTIDKNEYEHTFTGSSDDYLVDLSDTHVLELEPSLKMLCVFVIISNNLHKEDLFRSLPASFQEQIKDFHGVTLNSKGNVGPNEKA</sequence>
<keyword evidence="2" id="KW-1185">Reference proteome</keyword>
<evidence type="ECO:0000313" key="1">
    <source>
        <dbReference type="EMBL" id="KAI6661597.1"/>
    </source>
</evidence>
<dbReference type="GO" id="GO:0005737">
    <property type="term" value="C:cytoplasm"/>
    <property type="evidence" value="ECO:0007669"/>
    <property type="project" value="TreeGrafter"/>
</dbReference>
<evidence type="ECO:0000313" key="2">
    <source>
        <dbReference type="Proteomes" id="UP001165289"/>
    </source>
</evidence>
<dbReference type="InterPro" id="IPR052637">
    <property type="entry name" value="KLHDC3-like"/>
</dbReference>
<dbReference type="SUPFAM" id="SSF117281">
    <property type="entry name" value="Kelch motif"/>
    <property type="match status" value="1"/>
</dbReference>
<proteinExistence type="predicted"/>
<gene>
    <name evidence="1" type="ORF">LOD99_13470</name>
</gene>
<dbReference type="InterPro" id="IPR015915">
    <property type="entry name" value="Kelch-typ_b-propeller"/>
</dbReference>
<accession>A0AAV7KJQ0</accession>
<dbReference type="AlphaFoldDB" id="A0AAV7KJQ0"/>
<dbReference type="Proteomes" id="UP001165289">
    <property type="component" value="Unassembled WGS sequence"/>
</dbReference>
<dbReference type="Gene3D" id="2.120.10.80">
    <property type="entry name" value="Kelch-type beta propeller"/>
    <property type="match status" value="2"/>
</dbReference>
<comment type="caution">
    <text evidence="1">The sequence shown here is derived from an EMBL/GenBank/DDBJ whole genome shotgun (WGS) entry which is preliminary data.</text>
</comment>
<reference evidence="1 2" key="1">
    <citation type="journal article" date="2023" name="BMC Biol.">
        <title>The compact genome of the sponge Oopsacas minuta (Hexactinellida) is lacking key metazoan core genes.</title>
        <authorList>
            <person name="Santini S."/>
            <person name="Schenkelaars Q."/>
            <person name="Jourda C."/>
            <person name="Duchesne M."/>
            <person name="Belahbib H."/>
            <person name="Rocher C."/>
            <person name="Selva M."/>
            <person name="Riesgo A."/>
            <person name="Vervoort M."/>
            <person name="Leys S.P."/>
            <person name="Kodjabachian L."/>
            <person name="Le Bivic A."/>
            <person name="Borchiellini C."/>
            <person name="Claverie J.M."/>
            <person name="Renard E."/>
        </authorList>
    </citation>
    <scope>NUCLEOTIDE SEQUENCE [LARGE SCALE GENOMIC DNA]</scope>
    <source>
        <strain evidence="1">SPO-2</strain>
    </source>
</reference>